<dbReference type="EMBL" id="SKBQ01000052">
    <property type="protein sequence ID" value="TPX10911.1"/>
    <property type="molecule type" value="Genomic_DNA"/>
</dbReference>
<reference evidence="2 3" key="1">
    <citation type="submission" date="2019-06" db="EMBL/GenBank/DDBJ databases">
        <title>Draft genome sequence of the filamentous fungus Phialemoniopsis curvata isolated from diesel fuel.</title>
        <authorList>
            <person name="Varaljay V.A."/>
            <person name="Lyon W.J."/>
            <person name="Crouch A.L."/>
            <person name="Drake C.E."/>
            <person name="Hollomon J.M."/>
            <person name="Nadeau L.J."/>
            <person name="Nunn H.S."/>
            <person name="Stevenson B.S."/>
            <person name="Bojanowski C.L."/>
            <person name="Crookes-Goodson W.J."/>
        </authorList>
    </citation>
    <scope>NUCLEOTIDE SEQUENCE [LARGE SCALE GENOMIC DNA]</scope>
    <source>
        <strain evidence="2 3">D216</strain>
    </source>
</reference>
<organism evidence="2 3">
    <name type="scientific">Thyridium curvatum</name>
    <dbReference type="NCBI Taxonomy" id="1093900"/>
    <lineage>
        <taxon>Eukaryota</taxon>
        <taxon>Fungi</taxon>
        <taxon>Dikarya</taxon>
        <taxon>Ascomycota</taxon>
        <taxon>Pezizomycotina</taxon>
        <taxon>Sordariomycetes</taxon>
        <taxon>Sordariomycetidae</taxon>
        <taxon>Thyridiales</taxon>
        <taxon>Thyridiaceae</taxon>
        <taxon>Thyridium</taxon>
    </lineage>
</organism>
<dbReference type="InParanoid" id="A0A507B1A6"/>
<dbReference type="OrthoDB" id="5593278at2759"/>
<proteinExistence type="predicted"/>
<dbReference type="Proteomes" id="UP000319257">
    <property type="component" value="Unassembled WGS sequence"/>
</dbReference>
<dbReference type="RefSeq" id="XP_030992622.1">
    <property type="nucleotide sequence ID" value="XM_031142936.1"/>
</dbReference>
<dbReference type="GO" id="GO:0043248">
    <property type="term" value="P:proteasome assembly"/>
    <property type="evidence" value="ECO:0007669"/>
    <property type="project" value="InterPro"/>
</dbReference>
<comment type="caution">
    <text evidence="2">The sequence shown here is derived from an EMBL/GenBank/DDBJ whole genome shotgun (WGS) entry which is preliminary data.</text>
</comment>
<feature type="compositionally biased region" description="Polar residues" evidence="1">
    <location>
        <begin position="16"/>
        <end position="32"/>
    </location>
</feature>
<gene>
    <name evidence="2" type="ORF">E0L32_008117</name>
</gene>
<dbReference type="PANTHER" id="PTHR31051">
    <property type="entry name" value="PROTEASOME ASSEMBLY CHAPERONE 3"/>
    <property type="match status" value="1"/>
</dbReference>
<name>A0A507B1A6_9PEZI</name>
<evidence type="ECO:0000313" key="2">
    <source>
        <dbReference type="EMBL" id="TPX10911.1"/>
    </source>
</evidence>
<keyword evidence="3" id="KW-1185">Reference proteome</keyword>
<protein>
    <recommendedName>
        <fullName evidence="4">Proteasome assembly chaperone 3</fullName>
    </recommendedName>
</protein>
<accession>A0A507B1A6</accession>
<dbReference type="AlphaFoldDB" id="A0A507B1A6"/>
<dbReference type="InterPro" id="IPR018788">
    <property type="entry name" value="Proteasome_assmbl_chp_3"/>
</dbReference>
<evidence type="ECO:0008006" key="4">
    <source>
        <dbReference type="Google" id="ProtNLM"/>
    </source>
</evidence>
<dbReference type="STRING" id="1093900.A0A507B1A6"/>
<evidence type="ECO:0000313" key="3">
    <source>
        <dbReference type="Proteomes" id="UP000319257"/>
    </source>
</evidence>
<feature type="region of interest" description="Disordered" evidence="1">
    <location>
        <begin position="1"/>
        <end position="32"/>
    </location>
</feature>
<dbReference type="GeneID" id="41975564"/>
<evidence type="ECO:0000256" key="1">
    <source>
        <dbReference type="SAM" id="MobiDB-lite"/>
    </source>
</evidence>
<dbReference type="PANTHER" id="PTHR31051:SF1">
    <property type="entry name" value="PROTEASOME ASSEMBLY CHAPERONE 3"/>
    <property type="match status" value="1"/>
</dbReference>
<dbReference type="InterPro" id="IPR053720">
    <property type="entry name" value="Psm_Assembly_Chaperone"/>
</dbReference>
<dbReference type="Gene3D" id="3.30.230.90">
    <property type="match status" value="1"/>
</dbReference>
<feature type="compositionally biased region" description="Basic and acidic residues" evidence="1">
    <location>
        <begin position="1"/>
        <end position="10"/>
    </location>
</feature>
<sequence>MDPSAPREEPYPAPTKQASGSVNGEPTEASCTNFSDKIMITISQGGRLSQWVNKHNPPPPPTPPLSYFIKPLLSLTLPGPPQIQVPLSAPSPALLDLSLPGAEGPASTLPSAHLTPKTLLGGGGEDRETLGQLYAAQIGSHLSLRDPEDRRTLVLGLGLGGPAGSYGREAFFDVLELVQKVL</sequence>